<organism evidence="3 4">
    <name type="scientific">Brachybacterium vulturis</name>
    <dbReference type="NCBI Taxonomy" id="2017484"/>
    <lineage>
        <taxon>Bacteria</taxon>
        <taxon>Bacillati</taxon>
        <taxon>Actinomycetota</taxon>
        <taxon>Actinomycetes</taxon>
        <taxon>Micrococcales</taxon>
        <taxon>Dermabacteraceae</taxon>
        <taxon>Brachybacterium</taxon>
    </lineage>
</organism>
<feature type="domain" description="Putative Flp pilus-assembly TadG-like N-terminal" evidence="2">
    <location>
        <begin position="13"/>
        <end position="54"/>
    </location>
</feature>
<feature type="transmembrane region" description="Helical" evidence="1">
    <location>
        <begin position="12"/>
        <end position="36"/>
    </location>
</feature>
<sequence length="327" mass="33912">MINSRLREERGASSAIVALFMVVILLVAAVVIDIAAMQLERQQLQTGADAAALAIAQDCAHGDCGDAAATAESFVGANRTYGGDDDTLSLAAIPDASSGTVTVRASSPSQHFFAPIIGIDESVVGASATARWGAPSGGTLDLPLIFSWCDFMNATDQGTPSDTTTYTLALPKHGSEGCVDQDGTALSGGFGWLDPDAASCTLDATIYEDEGDAVGSDPGSSKPKECGADDFAAIQGRTILLPVFVETRGTGSNGEYKIYGFAAFRVTGYAFDNKHTCWNMACNGGDKIQGHLVDYIAYDGSVAYDPDAPNLGTVVVRLVSGPEEDTP</sequence>
<evidence type="ECO:0000259" key="2">
    <source>
        <dbReference type="Pfam" id="PF13400"/>
    </source>
</evidence>
<evidence type="ECO:0000313" key="3">
    <source>
        <dbReference type="EMBL" id="ATG51866.1"/>
    </source>
</evidence>
<dbReference type="OrthoDB" id="5187898at2"/>
<dbReference type="KEGG" id="brz:CFK38_10275"/>
<accession>A0A291GPF2</accession>
<proteinExistence type="predicted"/>
<keyword evidence="1" id="KW-0472">Membrane</keyword>
<reference evidence="4" key="1">
    <citation type="submission" date="2017-09" db="EMBL/GenBank/DDBJ databases">
        <title>Brachybacterium sp. VM2412.</title>
        <authorList>
            <person name="Tak E.J."/>
            <person name="Bae J.-W."/>
        </authorList>
    </citation>
    <scope>NUCLEOTIDE SEQUENCE [LARGE SCALE GENOMIC DNA]</scope>
    <source>
        <strain evidence="4">VM2412</strain>
    </source>
</reference>
<gene>
    <name evidence="3" type="ORF">CFK38_10275</name>
</gene>
<dbReference type="AlphaFoldDB" id="A0A291GPF2"/>
<evidence type="ECO:0000256" key="1">
    <source>
        <dbReference type="SAM" id="Phobius"/>
    </source>
</evidence>
<keyword evidence="4" id="KW-1185">Reference proteome</keyword>
<evidence type="ECO:0000313" key="4">
    <source>
        <dbReference type="Proteomes" id="UP000218165"/>
    </source>
</evidence>
<dbReference type="Pfam" id="PF13400">
    <property type="entry name" value="Tad"/>
    <property type="match status" value="1"/>
</dbReference>
<keyword evidence="1" id="KW-1133">Transmembrane helix</keyword>
<dbReference type="InterPro" id="IPR028087">
    <property type="entry name" value="Tad_N"/>
</dbReference>
<dbReference type="EMBL" id="CP023563">
    <property type="protein sequence ID" value="ATG51866.1"/>
    <property type="molecule type" value="Genomic_DNA"/>
</dbReference>
<dbReference type="RefSeq" id="WP_096802985.1">
    <property type="nucleotide sequence ID" value="NZ_CP023563.1"/>
</dbReference>
<name>A0A291GPF2_9MICO</name>
<dbReference type="Proteomes" id="UP000218165">
    <property type="component" value="Chromosome"/>
</dbReference>
<keyword evidence="1" id="KW-0812">Transmembrane</keyword>
<protein>
    <recommendedName>
        <fullName evidence="2">Putative Flp pilus-assembly TadG-like N-terminal domain-containing protein</fullName>
    </recommendedName>
</protein>